<evidence type="ECO:0000256" key="1">
    <source>
        <dbReference type="ARBA" id="ARBA00009995"/>
    </source>
</evidence>
<name>A0AAE1Y4N4_9LAMI</name>
<reference evidence="3" key="1">
    <citation type="submission" date="2020-06" db="EMBL/GenBank/DDBJ databases">
        <authorList>
            <person name="Li T."/>
            <person name="Hu X."/>
            <person name="Zhang T."/>
            <person name="Song X."/>
            <person name="Zhang H."/>
            <person name="Dai N."/>
            <person name="Sheng W."/>
            <person name="Hou X."/>
            <person name="Wei L."/>
        </authorList>
    </citation>
    <scope>NUCLEOTIDE SEQUENCE</scope>
    <source>
        <strain evidence="3">3651</strain>
        <tissue evidence="3">Leaf</tissue>
    </source>
</reference>
<organism evidence="3 4">
    <name type="scientific">Sesamum alatum</name>
    <dbReference type="NCBI Taxonomy" id="300844"/>
    <lineage>
        <taxon>Eukaryota</taxon>
        <taxon>Viridiplantae</taxon>
        <taxon>Streptophyta</taxon>
        <taxon>Embryophyta</taxon>
        <taxon>Tracheophyta</taxon>
        <taxon>Spermatophyta</taxon>
        <taxon>Magnoliopsida</taxon>
        <taxon>eudicotyledons</taxon>
        <taxon>Gunneridae</taxon>
        <taxon>Pentapetalae</taxon>
        <taxon>asterids</taxon>
        <taxon>lamiids</taxon>
        <taxon>Lamiales</taxon>
        <taxon>Pedaliaceae</taxon>
        <taxon>Sesamum</taxon>
    </lineage>
</organism>
<evidence type="ECO:0000256" key="2">
    <source>
        <dbReference type="ARBA" id="ARBA00022679"/>
    </source>
</evidence>
<reference evidence="3" key="2">
    <citation type="journal article" date="2024" name="Plant">
        <title>Genomic evolution and insights into agronomic trait innovations of Sesamum species.</title>
        <authorList>
            <person name="Miao H."/>
            <person name="Wang L."/>
            <person name="Qu L."/>
            <person name="Liu H."/>
            <person name="Sun Y."/>
            <person name="Le M."/>
            <person name="Wang Q."/>
            <person name="Wei S."/>
            <person name="Zheng Y."/>
            <person name="Lin W."/>
            <person name="Duan Y."/>
            <person name="Cao H."/>
            <person name="Xiong S."/>
            <person name="Wang X."/>
            <person name="Wei L."/>
            <person name="Li C."/>
            <person name="Ma Q."/>
            <person name="Ju M."/>
            <person name="Zhao R."/>
            <person name="Li G."/>
            <person name="Mu C."/>
            <person name="Tian Q."/>
            <person name="Mei H."/>
            <person name="Zhang T."/>
            <person name="Gao T."/>
            <person name="Zhang H."/>
        </authorList>
    </citation>
    <scope>NUCLEOTIDE SEQUENCE</scope>
    <source>
        <strain evidence="3">3651</strain>
    </source>
</reference>
<sequence length="478" mass="52335">MSSNNSGVHILVFPFPAQGHMLALLDLAHQLSLRALTITILVTPRNLPILSPLLSANPSIQTLVFPFPSDPSIPPGVENLKDLGNHGNMPFIAALSRLQDPIIQWFKSHSNPPVALLSDSFLGWTHHLADQLGIPRIAFYSHGALAFAVFEHLWANSEAIKPGIEMKFQDLPGAPSFTWGQLPSLFRGYMESVCRNDRTSVDLDLIKASMIANGLSWASVFNSFEDLEDVFLEYLRKKMGHPRVYSVGPINLVGGSEKLRVGDEKCESNDGVFDWLDQCEDGSVLYVCFGSQKFLKKAQMEALAIGLERSGVRFIWVVKHLTAQQVEDGYGSVPNGFEGRVMDRGFIIDGWAPQTSILSHRAVSGFLSHCGWNSVLEATAAGVMILGWPMEADQFLNARLLVEYKGAAVLVCEGGDTVPDATELARKIAESMHGDAVEGVRANELRNKALEAIKVGGSSTRDLDELVQELTQLKVTNA</sequence>
<dbReference type="GO" id="GO:0035251">
    <property type="term" value="F:UDP-glucosyltransferase activity"/>
    <property type="evidence" value="ECO:0007669"/>
    <property type="project" value="TreeGrafter"/>
</dbReference>
<dbReference type="Pfam" id="PF00201">
    <property type="entry name" value="UDPGT"/>
    <property type="match status" value="1"/>
</dbReference>
<comment type="similarity">
    <text evidence="1">Belongs to the UDP-glycosyltransferase family.</text>
</comment>
<dbReference type="InterPro" id="IPR002213">
    <property type="entry name" value="UDP_glucos_trans"/>
</dbReference>
<dbReference type="PANTHER" id="PTHR48047">
    <property type="entry name" value="GLYCOSYLTRANSFERASE"/>
    <property type="match status" value="1"/>
</dbReference>
<gene>
    <name evidence="3" type="ORF">Salat_1948300</name>
</gene>
<evidence type="ECO:0000313" key="4">
    <source>
        <dbReference type="Proteomes" id="UP001293254"/>
    </source>
</evidence>
<dbReference type="SUPFAM" id="SSF53756">
    <property type="entry name" value="UDP-Glycosyltransferase/glycogen phosphorylase"/>
    <property type="match status" value="1"/>
</dbReference>
<accession>A0AAE1Y4N4</accession>
<dbReference type="PANTHER" id="PTHR48047:SF28">
    <property type="entry name" value="F11M15.8 PROTEIN"/>
    <property type="match status" value="1"/>
</dbReference>
<dbReference type="CDD" id="cd03784">
    <property type="entry name" value="GT1_Gtf-like"/>
    <property type="match status" value="1"/>
</dbReference>
<keyword evidence="4" id="KW-1185">Reference proteome</keyword>
<dbReference type="Proteomes" id="UP001293254">
    <property type="component" value="Unassembled WGS sequence"/>
</dbReference>
<proteinExistence type="inferred from homology"/>
<dbReference type="EMBL" id="JACGWO010000007">
    <property type="protein sequence ID" value="KAK4423654.1"/>
    <property type="molecule type" value="Genomic_DNA"/>
</dbReference>
<protein>
    <submittedName>
        <fullName evidence="3">UDP-glycosyltransferase 89A2</fullName>
    </submittedName>
</protein>
<keyword evidence="2" id="KW-0808">Transferase</keyword>
<dbReference type="FunFam" id="3.40.50.2000:FF:000064">
    <property type="entry name" value="Glycosyltransferase"/>
    <property type="match status" value="1"/>
</dbReference>
<comment type="caution">
    <text evidence="3">The sequence shown here is derived from an EMBL/GenBank/DDBJ whole genome shotgun (WGS) entry which is preliminary data.</text>
</comment>
<evidence type="ECO:0000313" key="3">
    <source>
        <dbReference type="EMBL" id="KAK4423654.1"/>
    </source>
</evidence>
<dbReference type="AlphaFoldDB" id="A0AAE1Y4N4"/>
<dbReference type="Gene3D" id="3.40.50.2000">
    <property type="entry name" value="Glycogen Phosphorylase B"/>
    <property type="match status" value="2"/>
</dbReference>